<sequence length="152" mass="16858">MFVAAWNAHLIEIRNGPNRSPNDMWFFDQHVYGIRGVDLASLDAAQALPPVDQMTAEELEEFGVDWAALHDENVLESRQNNNGDSEGTSSWIHSGPPDHLNEINLSPPTGPFSSAEMEMFTASISDILHLDDVSELWRIALAVASSLRPDLF</sequence>
<feature type="compositionally biased region" description="Polar residues" evidence="1">
    <location>
        <begin position="77"/>
        <end position="92"/>
    </location>
</feature>
<dbReference type="Proteomes" id="UP000815677">
    <property type="component" value="Unassembled WGS sequence"/>
</dbReference>
<reference evidence="2" key="1">
    <citation type="submission" date="2014-09" db="EMBL/GenBank/DDBJ databases">
        <title>Genome sequence of the luminous mushroom Mycena chlorophos for searching fungal bioluminescence genes.</title>
        <authorList>
            <person name="Tanaka Y."/>
            <person name="Kasuga D."/>
            <person name="Oba Y."/>
            <person name="Hase S."/>
            <person name="Sato K."/>
            <person name="Oba Y."/>
            <person name="Sakakibara Y."/>
        </authorList>
    </citation>
    <scope>NUCLEOTIDE SEQUENCE</scope>
</reference>
<name>A0ABQ0LFY4_MYCCL</name>
<gene>
    <name evidence="2" type="ORF">MCHLO_07295</name>
</gene>
<accession>A0ABQ0LFY4</accession>
<organism evidence="2 3">
    <name type="scientific">Mycena chlorophos</name>
    <name type="common">Agaric fungus</name>
    <name type="synonym">Agaricus chlorophos</name>
    <dbReference type="NCBI Taxonomy" id="658473"/>
    <lineage>
        <taxon>Eukaryota</taxon>
        <taxon>Fungi</taxon>
        <taxon>Dikarya</taxon>
        <taxon>Basidiomycota</taxon>
        <taxon>Agaricomycotina</taxon>
        <taxon>Agaricomycetes</taxon>
        <taxon>Agaricomycetidae</taxon>
        <taxon>Agaricales</taxon>
        <taxon>Marasmiineae</taxon>
        <taxon>Mycenaceae</taxon>
        <taxon>Mycena</taxon>
    </lineage>
</organism>
<protein>
    <submittedName>
        <fullName evidence="2">Uncharacterized protein</fullName>
    </submittedName>
</protein>
<evidence type="ECO:0000313" key="2">
    <source>
        <dbReference type="EMBL" id="GAT50012.1"/>
    </source>
</evidence>
<feature type="region of interest" description="Disordered" evidence="1">
    <location>
        <begin position="77"/>
        <end position="100"/>
    </location>
</feature>
<dbReference type="EMBL" id="DF846129">
    <property type="protein sequence ID" value="GAT50012.1"/>
    <property type="molecule type" value="Genomic_DNA"/>
</dbReference>
<keyword evidence="3" id="KW-1185">Reference proteome</keyword>
<evidence type="ECO:0000313" key="3">
    <source>
        <dbReference type="Proteomes" id="UP000815677"/>
    </source>
</evidence>
<proteinExistence type="predicted"/>
<evidence type="ECO:0000256" key="1">
    <source>
        <dbReference type="SAM" id="MobiDB-lite"/>
    </source>
</evidence>